<dbReference type="RefSeq" id="XP_007770145.1">
    <property type="nucleotide sequence ID" value="XM_007771955.1"/>
</dbReference>
<dbReference type="Gene3D" id="3.80.10.10">
    <property type="entry name" value="Ribonuclease Inhibitor"/>
    <property type="match status" value="1"/>
</dbReference>
<dbReference type="GeneID" id="19205559"/>
<evidence type="ECO:0000313" key="1">
    <source>
        <dbReference type="EMBL" id="EIW79802.1"/>
    </source>
</evidence>
<dbReference type="InterPro" id="IPR032675">
    <property type="entry name" value="LRR_dom_sf"/>
</dbReference>
<dbReference type="GO" id="GO:0031146">
    <property type="term" value="P:SCF-dependent proteasomal ubiquitin-dependent protein catabolic process"/>
    <property type="evidence" value="ECO:0007669"/>
    <property type="project" value="TreeGrafter"/>
</dbReference>
<gene>
    <name evidence="1" type="ORF">CONPUDRAFT_166502</name>
</gene>
<name>A0A5M3MKQ5_CONPW</name>
<dbReference type="GO" id="GO:0019005">
    <property type="term" value="C:SCF ubiquitin ligase complex"/>
    <property type="evidence" value="ECO:0007669"/>
    <property type="project" value="TreeGrafter"/>
</dbReference>
<protein>
    <recommendedName>
        <fullName evidence="3">F-box domain-containing protein</fullName>
    </recommendedName>
</protein>
<accession>A0A5M3MKQ5</accession>
<dbReference type="PANTHER" id="PTHR13318">
    <property type="entry name" value="PARTNER OF PAIRED, ISOFORM B-RELATED"/>
    <property type="match status" value="1"/>
</dbReference>
<reference evidence="2" key="1">
    <citation type="journal article" date="2012" name="Science">
        <title>The Paleozoic origin of enzymatic lignin decomposition reconstructed from 31 fungal genomes.</title>
        <authorList>
            <person name="Floudas D."/>
            <person name="Binder M."/>
            <person name="Riley R."/>
            <person name="Barry K."/>
            <person name="Blanchette R.A."/>
            <person name="Henrissat B."/>
            <person name="Martinez A.T."/>
            <person name="Otillar R."/>
            <person name="Spatafora J.W."/>
            <person name="Yadav J.S."/>
            <person name="Aerts A."/>
            <person name="Benoit I."/>
            <person name="Boyd A."/>
            <person name="Carlson A."/>
            <person name="Copeland A."/>
            <person name="Coutinho P.M."/>
            <person name="de Vries R.P."/>
            <person name="Ferreira P."/>
            <person name="Findley K."/>
            <person name="Foster B."/>
            <person name="Gaskell J."/>
            <person name="Glotzer D."/>
            <person name="Gorecki P."/>
            <person name="Heitman J."/>
            <person name="Hesse C."/>
            <person name="Hori C."/>
            <person name="Igarashi K."/>
            <person name="Jurgens J.A."/>
            <person name="Kallen N."/>
            <person name="Kersten P."/>
            <person name="Kohler A."/>
            <person name="Kuees U."/>
            <person name="Kumar T.K.A."/>
            <person name="Kuo A."/>
            <person name="LaButti K."/>
            <person name="Larrondo L.F."/>
            <person name="Lindquist E."/>
            <person name="Ling A."/>
            <person name="Lombard V."/>
            <person name="Lucas S."/>
            <person name="Lundell T."/>
            <person name="Martin R."/>
            <person name="McLaughlin D.J."/>
            <person name="Morgenstern I."/>
            <person name="Morin E."/>
            <person name="Murat C."/>
            <person name="Nagy L.G."/>
            <person name="Nolan M."/>
            <person name="Ohm R.A."/>
            <person name="Patyshakuliyeva A."/>
            <person name="Rokas A."/>
            <person name="Ruiz-Duenas F.J."/>
            <person name="Sabat G."/>
            <person name="Salamov A."/>
            <person name="Samejima M."/>
            <person name="Schmutz J."/>
            <person name="Slot J.C."/>
            <person name="St John F."/>
            <person name="Stenlid J."/>
            <person name="Sun H."/>
            <person name="Sun S."/>
            <person name="Syed K."/>
            <person name="Tsang A."/>
            <person name="Wiebenga A."/>
            <person name="Young D."/>
            <person name="Pisabarro A."/>
            <person name="Eastwood D.C."/>
            <person name="Martin F."/>
            <person name="Cullen D."/>
            <person name="Grigoriev I.V."/>
            <person name="Hibbett D.S."/>
        </authorList>
    </citation>
    <scope>NUCLEOTIDE SEQUENCE [LARGE SCALE GENOMIC DNA]</scope>
    <source>
        <strain evidence="2">RWD-64-598 SS2</strain>
    </source>
</reference>
<dbReference type="KEGG" id="cput:CONPUDRAFT_166502"/>
<evidence type="ECO:0008006" key="3">
    <source>
        <dbReference type="Google" id="ProtNLM"/>
    </source>
</evidence>
<evidence type="ECO:0000313" key="2">
    <source>
        <dbReference type="Proteomes" id="UP000053558"/>
    </source>
</evidence>
<comment type="caution">
    <text evidence="1">The sequence shown here is derived from an EMBL/GenBank/DDBJ whole genome shotgun (WGS) entry which is preliminary data.</text>
</comment>
<dbReference type="PANTHER" id="PTHR13318:SF190">
    <property type="entry name" value="PARTNER OF PAIRED, ISOFORM B"/>
    <property type="match status" value="1"/>
</dbReference>
<proteinExistence type="predicted"/>
<dbReference type="SUPFAM" id="SSF52047">
    <property type="entry name" value="RNI-like"/>
    <property type="match status" value="1"/>
</dbReference>
<dbReference type="Proteomes" id="UP000053558">
    <property type="component" value="Unassembled WGS sequence"/>
</dbReference>
<dbReference type="EMBL" id="JH711580">
    <property type="protein sequence ID" value="EIW79802.1"/>
    <property type="molecule type" value="Genomic_DNA"/>
</dbReference>
<keyword evidence="2" id="KW-1185">Reference proteome</keyword>
<sequence>MLRRDWQILNKYLARVRSITLTGAGSVVIEPNVLGAVSNHCGTVLFPALRRLCIRSPTSTTEAILPQLLKLSVGPLLKELVLQGLDPRFLSAILLASQWSPSLEQLRVYLPDLWPSLCHDLPALMLEAVGGLKHLRKLVLAISDAEVVSAKDMLSAVGRLQSLEHLSLLSWIRRPSHLEDVKIDMPISLPMLTQINLEGYPPYVDRILANFANLKTLEGFKATLYGDMQAPELDKILTSITTRLPEAIRNIRLTFFHCNQPGPQLLQFVLQFRKLTGLSLTFNITLFTDDQLAAISFPFLEHLCLQGRPMHRDEPQNMTLRGVGHLIRNCPLLTHLILAINATIASNQDCDTSPIDACSLTLKSWDVTGSMIDDSEFTARHIISMMPLLSELKSTRPGVESDHWEKVKTLIAFWRCVYQRHQLVLQDA</sequence>
<organism evidence="1 2">
    <name type="scientific">Coniophora puteana (strain RWD-64-598)</name>
    <name type="common">Brown rot fungus</name>
    <dbReference type="NCBI Taxonomy" id="741705"/>
    <lineage>
        <taxon>Eukaryota</taxon>
        <taxon>Fungi</taxon>
        <taxon>Dikarya</taxon>
        <taxon>Basidiomycota</taxon>
        <taxon>Agaricomycotina</taxon>
        <taxon>Agaricomycetes</taxon>
        <taxon>Agaricomycetidae</taxon>
        <taxon>Boletales</taxon>
        <taxon>Coniophorineae</taxon>
        <taxon>Coniophoraceae</taxon>
        <taxon>Coniophora</taxon>
    </lineage>
</organism>
<dbReference type="AlphaFoldDB" id="A0A5M3MKQ5"/>